<feature type="domain" description="DDE-1" evidence="1">
    <location>
        <begin position="25"/>
        <end position="74"/>
    </location>
</feature>
<dbReference type="Proteomes" id="UP001201812">
    <property type="component" value="Unassembled WGS sequence"/>
</dbReference>
<dbReference type="AlphaFoldDB" id="A0AAD4MNA1"/>
<sequence length="122" mass="13827">MAAKLQEAQFYHIKGERCAGGKKAKDRISVLVGASMAGDKMPLLVIGRFAKPRPFKNQEVPLDYEANARAWMTEIENTQEDEELNHLWIEFQDKCGFTGAGLFDYIDMDRNLATTSQQPILF</sequence>
<dbReference type="EMBL" id="JAKKPZ010000125">
    <property type="protein sequence ID" value="KAI1701162.1"/>
    <property type="molecule type" value="Genomic_DNA"/>
</dbReference>
<evidence type="ECO:0000313" key="2">
    <source>
        <dbReference type="EMBL" id="KAI1701162.1"/>
    </source>
</evidence>
<keyword evidence="2" id="KW-0255">Endonuclease</keyword>
<keyword evidence="2" id="KW-0378">Hydrolase</keyword>
<gene>
    <name evidence="2" type="ORF">DdX_16249</name>
</gene>
<dbReference type="InterPro" id="IPR004875">
    <property type="entry name" value="DDE_SF_endonuclease_dom"/>
</dbReference>
<dbReference type="Pfam" id="PF03184">
    <property type="entry name" value="DDE_1"/>
    <property type="match status" value="1"/>
</dbReference>
<reference evidence="2" key="1">
    <citation type="submission" date="2022-01" db="EMBL/GenBank/DDBJ databases">
        <title>Genome Sequence Resource for Two Populations of Ditylenchus destructor, the Migratory Endoparasitic Phytonematode.</title>
        <authorList>
            <person name="Zhang H."/>
            <person name="Lin R."/>
            <person name="Xie B."/>
        </authorList>
    </citation>
    <scope>NUCLEOTIDE SEQUENCE</scope>
    <source>
        <strain evidence="2">BazhouSP</strain>
    </source>
</reference>
<keyword evidence="3" id="KW-1185">Reference proteome</keyword>
<evidence type="ECO:0000259" key="1">
    <source>
        <dbReference type="Pfam" id="PF03184"/>
    </source>
</evidence>
<keyword evidence="2" id="KW-0540">Nuclease</keyword>
<dbReference type="GO" id="GO:0003676">
    <property type="term" value="F:nucleic acid binding"/>
    <property type="evidence" value="ECO:0007669"/>
    <property type="project" value="InterPro"/>
</dbReference>
<proteinExistence type="predicted"/>
<dbReference type="GO" id="GO:0004519">
    <property type="term" value="F:endonuclease activity"/>
    <property type="evidence" value="ECO:0007669"/>
    <property type="project" value="UniProtKB-KW"/>
</dbReference>
<accession>A0AAD4MNA1</accession>
<comment type="caution">
    <text evidence="2">The sequence shown here is derived from an EMBL/GenBank/DDBJ whole genome shotgun (WGS) entry which is preliminary data.</text>
</comment>
<protein>
    <submittedName>
        <fullName evidence="2">DDE superfamily endonuclease domain-containing protein</fullName>
    </submittedName>
</protein>
<organism evidence="2 3">
    <name type="scientific">Ditylenchus destructor</name>
    <dbReference type="NCBI Taxonomy" id="166010"/>
    <lineage>
        <taxon>Eukaryota</taxon>
        <taxon>Metazoa</taxon>
        <taxon>Ecdysozoa</taxon>
        <taxon>Nematoda</taxon>
        <taxon>Chromadorea</taxon>
        <taxon>Rhabditida</taxon>
        <taxon>Tylenchina</taxon>
        <taxon>Tylenchomorpha</taxon>
        <taxon>Sphaerularioidea</taxon>
        <taxon>Anguinidae</taxon>
        <taxon>Anguininae</taxon>
        <taxon>Ditylenchus</taxon>
    </lineage>
</organism>
<name>A0AAD4MNA1_9BILA</name>
<evidence type="ECO:0000313" key="3">
    <source>
        <dbReference type="Proteomes" id="UP001201812"/>
    </source>
</evidence>